<dbReference type="EMBL" id="JBHSNS010000002">
    <property type="protein sequence ID" value="MFC5728815.1"/>
    <property type="molecule type" value="Genomic_DNA"/>
</dbReference>
<feature type="transmembrane region" description="Helical" evidence="5">
    <location>
        <begin position="266"/>
        <end position="290"/>
    </location>
</feature>
<feature type="transmembrane region" description="Helical" evidence="5">
    <location>
        <begin position="329"/>
        <end position="350"/>
    </location>
</feature>
<protein>
    <submittedName>
        <fullName evidence="7">MFS transporter</fullName>
    </submittedName>
</protein>
<keyword evidence="8" id="KW-1185">Reference proteome</keyword>
<feature type="transmembrane region" description="Helical" evidence="5">
    <location>
        <begin position="356"/>
        <end position="381"/>
    </location>
</feature>
<feature type="transmembrane region" description="Helical" evidence="5">
    <location>
        <begin position="166"/>
        <end position="189"/>
    </location>
</feature>
<accession>A0ABW0ZJK7</accession>
<dbReference type="RefSeq" id="WP_136435256.1">
    <property type="nucleotide sequence ID" value="NZ_JBHSNS010000002.1"/>
</dbReference>
<name>A0ABW0ZJK7_9ACTN</name>
<feature type="transmembrane region" description="Helical" evidence="5">
    <location>
        <begin position="129"/>
        <end position="154"/>
    </location>
</feature>
<dbReference type="Pfam" id="PF07690">
    <property type="entry name" value="MFS_1"/>
    <property type="match status" value="1"/>
</dbReference>
<dbReference type="PROSITE" id="PS50850">
    <property type="entry name" value="MFS"/>
    <property type="match status" value="1"/>
</dbReference>
<evidence type="ECO:0000313" key="8">
    <source>
        <dbReference type="Proteomes" id="UP001596072"/>
    </source>
</evidence>
<evidence type="ECO:0000256" key="1">
    <source>
        <dbReference type="ARBA" id="ARBA00004651"/>
    </source>
</evidence>
<dbReference type="InterPro" id="IPR011701">
    <property type="entry name" value="MFS"/>
</dbReference>
<evidence type="ECO:0000259" key="6">
    <source>
        <dbReference type="PROSITE" id="PS50850"/>
    </source>
</evidence>
<feature type="transmembrane region" description="Helical" evidence="5">
    <location>
        <begin position="418"/>
        <end position="439"/>
    </location>
</feature>
<keyword evidence="2 5" id="KW-0812">Transmembrane</keyword>
<evidence type="ECO:0000256" key="3">
    <source>
        <dbReference type="ARBA" id="ARBA00022989"/>
    </source>
</evidence>
<dbReference type="PANTHER" id="PTHR11360">
    <property type="entry name" value="MONOCARBOXYLATE TRANSPORTER"/>
    <property type="match status" value="1"/>
</dbReference>
<feature type="transmembrane region" description="Helical" evidence="5">
    <location>
        <begin position="195"/>
        <end position="217"/>
    </location>
</feature>
<feature type="transmembrane region" description="Helical" evidence="5">
    <location>
        <begin position="393"/>
        <end position="412"/>
    </location>
</feature>
<feature type="transmembrane region" description="Helical" evidence="5">
    <location>
        <begin position="102"/>
        <end position="123"/>
    </location>
</feature>
<evidence type="ECO:0000313" key="7">
    <source>
        <dbReference type="EMBL" id="MFC5728815.1"/>
    </source>
</evidence>
<dbReference type="InterPro" id="IPR020846">
    <property type="entry name" value="MFS_dom"/>
</dbReference>
<comment type="caution">
    <text evidence="7">The sequence shown here is derived from an EMBL/GenBank/DDBJ whole genome shotgun (WGS) entry which is preliminary data.</text>
</comment>
<organism evidence="7 8">
    <name type="scientific">Nocardioides vastitatis</name>
    <dbReference type="NCBI Taxonomy" id="2568655"/>
    <lineage>
        <taxon>Bacteria</taxon>
        <taxon>Bacillati</taxon>
        <taxon>Actinomycetota</taxon>
        <taxon>Actinomycetes</taxon>
        <taxon>Propionibacteriales</taxon>
        <taxon>Nocardioidaceae</taxon>
        <taxon>Nocardioides</taxon>
    </lineage>
</organism>
<evidence type="ECO:0000256" key="4">
    <source>
        <dbReference type="ARBA" id="ARBA00023136"/>
    </source>
</evidence>
<dbReference type="SUPFAM" id="SSF103473">
    <property type="entry name" value="MFS general substrate transporter"/>
    <property type="match status" value="1"/>
</dbReference>
<gene>
    <name evidence="7" type="ORF">ACFPQB_07785</name>
</gene>
<dbReference type="InterPro" id="IPR050327">
    <property type="entry name" value="Proton-linked_MCT"/>
</dbReference>
<dbReference type="Proteomes" id="UP001596072">
    <property type="component" value="Unassembled WGS sequence"/>
</dbReference>
<dbReference type="Gene3D" id="1.20.1250.20">
    <property type="entry name" value="MFS general substrate transporter like domains"/>
    <property type="match status" value="2"/>
</dbReference>
<feature type="transmembrane region" description="Helical" evidence="5">
    <location>
        <begin position="296"/>
        <end position="317"/>
    </location>
</feature>
<keyword evidence="4 5" id="KW-0472">Membrane</keyword>
<evidence type="ECO:0000256" key="2">
    <source>
        <dbReference type="ARBA" id="ARBA00022692"/>
    </source>
</evidence>
<feature type="domain" description="Major facilitator superfamily (MFS) profile" evidence="6">
    <location>
        <begin position="260"/>
        <end position="458"/>
    </location>
</feature>
<dbReference type="PANTHER" id="PTHR11360:SF304">
    <property type="entry name" value="MFS DOMAIN-CONTAINING PROTEIN"/>
    <property type="match status" value="1"/>
</dbReference>
<feature type="transmembrane region" description="Helical" evidence="5">
    <location>
        <begin position="44"/>
        <end position="65"/>
    </location>
</feature>
<reference evidence="8" key="1">
    <citation type="journal article" date="2019" name="Int. J. Syst. Evol. Microbiol.">
        <title>The Global Catalogue of Microorganisms (GCM) 10K type strain sequencing project: providing services to taxonomists for standard genome sequencing and annotation.</title>
        <authorList>
            <consortium name="The Broad Institute Genomics Platform"/>
            <consortium name="The Broad Institute Genome Sequencing Center for Infectious Disease"/>
            <person name="Wu L."/>
            <person name="Ma J."/>
        </authorList>
    </citation>
    <scope>NUCLEOTIDE SEQUENCE [LARGE SCALE GENOMIC DNA]</scope>
    <source>
        <strain evidence="8">YIM 94188</strain>
    </source>
</reference>
<comment type="subcellular location">
    <subcellularLocation>
        <location evidence="1">Cell membrane</location>
        <topology evidence="1">Multi-pass membrane protein</topology>
    </subcellularLocation>
</comment>
<keyword evidence="3 5" id="KW-1133">Transmembrane helix</keyword>
<sequence>MGARAETTSAAPREVRDVYGRHYRIGESAEQLTAHSRRHQLWRAWLCLAAISPLQYAFGFAVLGLPAASTWGGVQTMWLLALFVVVQAGTAVPAAWLNRRRLITPAVAVVSGGVLAAAGLASLAHADSFALAAFGYAGLGGVGAGLVYSMGVATAADWYPEKRASVIGLVTGGFAVGAVPGIAALAAVSSAGGRVLVFDVLAAVALLVVTVAGSGLVEPPRFWWPGEIDAQSWAIDHHLNRSLPNNVPAVRDYAPSDALRTGALPLMWLIFALATAVSLFGIGFVGGAAVDGGLGVAAAAAAVAALAAVSGVGRPVAARLSDSFGRSRVLAHVLLLAGVAQFGLALSGHLGSTAGFVLFAVVAGLGGGAFYAIFGSLVLEYFGQSSVLQNQSVLYSAKAVGGIAGVGGGALLVSRLDYPPVFVIAGVLAIGAAGLVRFLKQPGRPALPVRPQRGVGMC</sequence>
<evidence type="ECO:0000256" key="5">
    <source>
        <dbReference type="SAM" id="Phobius"/>
    </source>
</evidence>
<proteinExistence type="predicted"/>
<dbReference type="InterPro" id="IPR036259">
    <property type="entry name" value="MFS_trans_sf"/>
</dbReference>
<feature type="transmembrane region" description="Helical" evidence="5">
    <location>
        <begin position="77"/>
        <end position="97"/>
    </location>
</feature>